<reference evidence="2" key="1">
    <citation type="submission" date="2020-01" db="EMBL/GenBank/DDBJ databases">
        <title>Development of genomics and gene disruption for Polysphondylium violaceum indicates a role for the polyketide synthase stlB in stalk morphogenesis.</title>
        <authorList>
            <person name="Narita B."/>
            <person name="Kawabe Y."/>
            <person name="Kin K."/>
            <person name="Saito T."/>
            <person name="Gibbs R."/>
            <person name="Kuspa A."/>
            <person name="Muzny D."/>
            <person name="Queller D."/>
            <person name="Richards S."/>
            <person name="Strassman J."/>
            <person name="Sucgang R."/>
            <person name="Worley K."/>
            <person name="Schaap P."/>
        </authorList>
    </citation>
    <scope>NUCLEOTIDE SEQUENCE</scope>
    <source>
        <strain evidence="2">QSvi11</strain>
    </source>
</reference>
<name>A0A8J4V0Y6_9MYCE</name>
<sequence length="318" mass="35597">MVKFLIALVLILTYCTIQSSAQTNFNGVGIWNLKLNIAIGVIDYPTSDQAVPKVQLPNLFYDDKSFQQSTFNNQTKVLTLIAQRFNNGGSVIYSIDTVAWKVIGSTSYGSLYKFGGLASDQTSGNGVYGVYVDYSSNRLGILNTITLSFANNNKASSVGSFAGDYRGSVYVPSSQQYYIAFTNTTGLFVKVFDKKYKEVQEKQSLFANNDFPVIDTPLNLVYDPQNDQIIANVQMQYSSTQVTCGLAYLDLNTFDFFLTNMYGYSGDYFLFTVGLTTSNIAYTFSIDFNGLFYVYKWNLFTGVYQTYSEYYTPILAAF</sequence>
<feature type="chain" id="PRO_5035193149" evidence="1">
    <location>
        <begin position="22"/>
        <end position="318"/>
    </location>
</feature>
<evidence type="ECO:0000313" key="3">
    <source>
        <dbReference type="Proteomes" id="UP000695562"/>
    </source>
</evidence>
<protein>
    <submittedName>
        <fullName evidence="2">Uncharacterized protein</fullName>
    </submittedName>
</protein>
<comment type="caution">
    <text evidence="2">The sequence shown here is derived from an EMBL/GenBank/DDBJ whole genome shotgun (WGS) entry which is preliminary data.</text>
</comment>
<feature type="signal peptide" evidence="1">
    <location>
        <begin position="1"/>
        <end position="21"/>
    </location>
</feature>
<evidence type="ECO:0000313" key="2">
    <source>
        <dbReference type="EMBL" id="KAF2075043.1"/>
    </source>
</evidence>
<dbReference type="EMBL" id="AJWJ01000117">
    <property type="protein sequence ID" value="KAF2075043.1"/>
    <property type="molecule type" value="Genomic_DNA"/>
</dbReference>
<dbReference type="PANTHER" id="PTHR35885">
    <property type="entry name" value="CARBOHYDRATE BINDING DOMAIN-CONTAINING PROTEIN-RELATED"/>
    <property type="match status" value="1"/>
</dbReference>
<organism evidence="2 3">
    <name type="scientific">Polysphondylium violaceum</name>
    <dbReference type="NCBI Taxonomy" id="133409"/>
    <lineage>
        <taxon>Eukaryota</taxon>
        <taxon>Amoebozoa</taxon>
        <taxon>Evosea</taxon>
        <taxon>Eumycetozoa</taxon>
        <taxon>Dictyostelia</taxon>
        <taxon>Dictyosteliales</taxon>
        <taxon>Dictyosteliaceae</taxon>
        <taxon>Polysphondylium</taxon>
    </lineage>
</organism>
<proteinExistence type="predicted"/>
<keyword evidence="1" id="KW-0732">Signal</keyword>
<gene>
    <name evidence="2" type="ORF">CYY_003653</name>
</gene>
<accession>A0A8J4V0Y6</accession>
<dbReference type="Proteomes" id="UP000695562">
    <property type="component" value="Unassembled WGS sequence"/>
</dbReference>
<evidence type="ECO:0000256" key="1">
    <source>
        <dbReference type="SAM" id="SignalP"/>
    </source>
</evidence>
<dbReference type="OrthoDB" id="24030at2759"/>
<keyword evidence="3" id="KW-1185">Reference proteome</keyword>
<dbReference type="PANTHER" id="PTHR35885:SF2">
    <property type="match status" value="1"/>
</dbReference>
<dbReference type="AlphaFoldDB" id="A0A8J4V0Y6"/>